<dbReference type="Pfam" id="PF14226">
    <property type="entry name" value="DIOX_N"/>
    <property type="match status" value="1"/>
</dbReference>
<dbReference type="InterPro" id="IPR027443">
    <property type="entry name" value="IPNS-like_sf"/>
</dbReference>
<gene>
    <name evidence="12" type="ORF">EUGRSUZ_K03561</name>
</gene>
<evidence type="ECO:0000256" key="3">
    <source>
        <dbReference type="ARBA" id="ARBA00022964"/>
    </source>
</evidence>
<evidence type="ECO:0000313" key="12">
    <source>
        <dbReference type="EMBL" id="KCW50130.1"/>
    </source>
</evidence>
<evidence type="ECO:0000256" key="5">
    <source>
        <dbReference type="ARBA" id="ARBA00023004"/>
    </source>
</evidence>
<accession>A0A059A9T1</accession>
<comment type="pathway">
    <text evidence="1">Hormone biosynthesis.</text>
</comment>
<dbReference type="GO" id="GO:0045487">
    <property type="term" value="P:gibberellin catabolic process"/>
    <property type="evidence" value="ECO:0000318"/>
    <property type="project" value="GO_Central"/>
</dbReference>
<evidence type="ECO:0000256" key="6">
    <source>
        <dbReference type="ARBA" id="ARBA00037909"/>
    </source>
</evidence>
<comment type="catalytic activity">
    <reaction evidence="7">
        <text>gibberellin A1 + 2-oxoglutarate + O2 = gibberellin A8 + succinate + CO2</text>
        <dbReference type="Rhea" id="RHEA:15005"/>
        <dbReference type="ChEBI" id="CHEBI:15379"/>
        <dbReference type="ChEBI" id="CHEBI:16526"/>
        <dbReference type="ChEBI" id="CHEBI:16810"/>
        <dbReference type="ChEBI" id="CHEBI:30031"/>
        <dbReference type="ChEBI" id="CHEBI:58524"/>
        <dbReference type="ChEBI" id="CHEBI:58594"/>
        <dbReference type="EC" id="1.14.11.13"/>
    </reaction>
</comment>
<dbReference type="SUPFAM" id="SSF51197">
    <property type="entry name" value="Clavaminate synthase-like"/>
    <property type="match status" value="1"/>
</dbReference>
<name>A0A059A9T1_EUCGR</name>
<dbReference type="InParanoid" id="A0A059A9T1"/>
<dbReference type="Pfam" id="PF03171">
    <property type="entry name" value="2OG-FeII_Oxy"/>
    <property type="match status" value="1"/>
</dbReference>
<evidence type="ECO:0000256" key="7">
    <source>
        <dbReference type="ARBA" id="ARBA00052204"/>
    </source>
</evidence>
<keyword evidence="3" id="KW-0223">Dioxygenase</keyword>
<organism evidence="12">
    <name type="scientific">Eucalyptus grandis</name>
    <name type="common">Flooded gum</name>
    <dbReference type="NCBI Taxonomy" id="71139"/>
    <lineage>
        <taxon>Eukaryota</taxon>
        <taxon>Viridiplantae</taxon>
        <taxon>Streptophyta</taxon>
        <taxon>Embryophyta</taxon>
        <taxon>Tracheophyta</taxon>
        <taxon>Spermatophyta</taxon>
        <taxon>Magnoliopsida</taxon>
        <taxon>eudicotyledons</taxon>
        <taxon>Gunneridae</taxon>
        <taxon>Pentapetalae</taxon>
        <taxon>rosids</taxon>
        <taxon>malvids</taxon>
        <taxon>Myrtales</taxon>
        <taxon>Myrtaceae</taxon>
        <taxon>Myrtoideae</taxon>
        <taxon>Eucalypteae</taxon>
        <taxon>Eucalyptus</taxon>
    </lineage>
</organism>
<dbReference type="InterPro" id="IPR044861">
    <property type="entry name" value="IPNS-like_FE2OG_OXY"/>
</dbReference>
<evidence type="ECO:0000256" key="4">
    <source>
        <dbReference type="ARBA" id="ARBA00023002"/>
    </source>
</evidence>
<dbReference type="OMA" id="NWWITPL"/>
<comment type="similarity">
    <text evidence="8">Belongs to the iron/ascorbate-dependent oxidoreductase family. GA2OX subfamily.</text>
</comment>
<evidence type="ECO:0000256" key="10">
    <source>
        <dbReference type="RuleBase" id="RU003682"/>
    </source>
</evidence>
<dbReference type="InterPro" id="IPR050231">
    <property type="entry name" value="Iron_ascorbate_oxido_reductase"/>
</dbReference>
<dbReference type="OrthoDB" id="288590at2759"/>
<proteinExistence type="inferred from homology"/>
<dbReference type="PROSITE" id="PS51471">
    <property type="entry name" value="FE2OG_OXY"/>
    <property type="match status" value="1"/>
</dbReference>
<comment type="pathway">
    <text evidence="6">Plant hormone biosynthesis; gibberellin biosynthesis.</text>
</comment>
<dbReference type="GO" id="GO:0046872">
    <property type="term" value="F:metal ion binding"/>
    <property type="evidence" value="ECO:0007669"/>
    <property type="project" value="UniProtKB-KW"/>
</dbReference>
<reference evidence="12" key="1">
    <citation type="submission" date="2013-07" db="EMBL/GenBank/DDBJ databases">
        <title>The genome of Eucalyptus grandis.</title>
        <authorList>
            <person name="Schmutz J."/>
            <person name="Hayes R."/>
            <person name="Myburg A."/>
            <person name="Tuskan G."/>
            <person name="Grattapaglia D."/>
            <person name="Rokhsar D.S."/>
        </authorList>
    </citation>
    <scope>NUCLEOTIDE SEQUENCE</scope>
    <source>
        <tissue evidence="12">Leaf extractions</tissue>
    </source>
</reference>
<feature type="domain" description="Fe2OG dioxygenase" evidence="11">
    <location>
        <begin position="168"/>
        <end position="287"/>
    </location>
</feature>
<dbReference type="STRING" id="71139.A0A059A9T1"/>
<protein>
    <recommendedName>
        <fullName evidence="9">gibberellin 2beta-dioxygenase</fullName>
        <ecNumber evidence="9">1.14.11.13</ecNumber>
    </recommendedName>
</protein>
<dbReference type="PANTHER" id="PTHR47990">
    <property type="entry name" value="2-OXOGLUTARATE (2OG) AND FE(II)-DEPENDENT OXYGENASE SUPERFAMILY PROTEIN-RELATED"/>
    <property type="match status" value="1"/>
</dbReference>
<dbReference type="AlphaFoldDB" id="A0A059A9T1"/>
<dbReference type="FunCoup" id="A0A059A9T1">
    <property type="interactions" value="46"/>
</dbReference>
<sequence>MVMPSPSPIRTKKTWAVGIPTVDLSLGRPELSELILRASEEYGFFKVTNHGVSQRAVSRLEEEVVEFFAKPAPEKQRAGPASPFGYGCKNIGPNGDMGELEYLLLHSDPISIAERSKTICGDPGNFSSAVNSYIATARELTCEILDLLAEGLWLSDKYALSGLIRDRQSDSLLRINHYPPAKDVKNIGWDLSTRLDQHSRGGNGRVGFGEHSDPQILTLLWSNDVEGLQICLPDGLWIPVPPDPNAFYVMVGDMLQALTNGRLKSVRHRAMANSPKPRLSLVYFGAPPVNAWISPLPELVSPRAPTPTLYRPFTWGEYKKAMYSLRLSDSRLDLFKIQSSSNKIAS</sequence>
<dbReference type="Gene3D" id="2.60.120.330">
    <property type="entry name" value="B-lactam Antibiotic, Isopenicillin N Synthase, Chain"/>
    <property type="match status" value="1"/>
</dbReference>
<keyword evidence="4 10" id="KW-0560">Oxidoreductase</keyword>
<dbReference type="eggNOG" id="KOG0143">
    <property type="taxonomic scope" value="Eukaryota"/>
</dbReference>
<dbReference type="FunFam" id="2.60.120.330:FF:000025">
    <property type="entry name" value="Gibberellin 2-beta-dioxygenase 2"/>
    <property type="match status" value="1"/>
</dbReference>
<dbReference type="EC" id="1.14.11.13" evidence="9"/>
<evidence type="ECO:0000256" key="1">
    <source>
        <dbReference type="ARBA" id="ARBA00004972"/>
    </source>
</evidence>
<evidence type="ECO:0000256" key="9">
    <source>
        <dbReference type="ARBA" id="ARBA00066708"/>
    </source>
</evidence>
<evidence type="ECO:0000256" key="2">
    <source>
        <dbReference type="ARBA" id="ARBA00022723"/>
    </source>
</evidence>
<dbReference type="KEGG" id="egr:104426836"/>
<keyword evidence="2 10" id="KW-0479">Metal-binding</keyword>
<evidence type="ECO:0000259" key="11">
    <source>
        <dbReference type="PROSITE" id="PS51471"/>
    </source>
</evidence>
<dbReference type="GO" id="GO:0016707">
    <property type="term" value="F:gibberellin 3-beta-dioxygenase activity"/>
    <property type="evidence" value="ECO:0007669"/>
    <property type="project" value="EnsemblPlants"/>
</dbReference>
<dbReference type="Gramene" id="KCW50130">
    <property type="protein sequence ID" value="KCW50130"/>
    <property type="gene ID" value="EUGRSUZ_K03561"/>
</dbReference>
<dbReference type="PRINTS" id="PR00682">
    <property type="entry name" value="IPNSYNTHASE"/>
</dbReference>
<dbReference type="InterPro" id="IPR005123">
    <property type="entry name" value="Oxoglu/Fe-dep_dioxygenase_dom"/>
</dbReference>
<evidence type="ECO:0000256" key="8">
    <source>
        <dbReference type="ARBA" id="ARBA00061282"/>
    </source>
</evidence>
<dbReference type="GO" id="GO:0045543">
    <property type="term" value="F:gibberellin 2-beta-dioxygenase activity"/>
    <property type="evidence" value="ECO:0000318"/>
    <property type="project" value="GO_Central"/>
</dbReference>
<dbReference type="InterPro" id="IPR026992">
    <property type="entry name" value="DIOX_N"/>
</dbReference>
<keyword evidence="5 10" id="KW-0408">Iron</keyword>
<dbReference type="GO" id="GO:0009416">
    <property type="term" value="P:response to light stimulus"/>
    <property type="evidence" value="ECO:0000318"/>
    <property type="project" value="GO_Central"/>
</dbReference>
<dbReference type="EMBL" id="KK198763">
    <property type="protein sequence ID" value="KCW50130.1"/>
    <property type="molecule type" value="Genomic_DNA"/>
</dbReference>